<dbReference type="PRINTS" id="PR00633">
    <property type="entry name" value="RCCNDNSATION"/>
</dbReference>
<feature type="active site" description="Glycyl thioester intermediate" evidence="4">
    <location>
        <position position="964"/>
    </location>
</feature>
<evidence type="ECO:0000313" key="8">
    <source>
        <dbReference type="Proteomes" id="UP000694700"/>
    </source>
</evidence>
<feature type="repeat" description="RCC1" evidence="5">
    <location>
        <begin position="81"/>
        <end position="135"/>
    </location>
</feature>
<protein>
    <recommendedName>
        <fullName evidence="6">HECT domain-containing protein</fullName>
    </recommendedName>
</protein>
<dbReference type="Ensembl" id="ENSCCRT00015052842.1">
    <property type="protein sequence ID" value="ENSCCRP00015051127.1"/>
    <property type="gene ID" value="ENSCCRG00015021103.1"/>
</dbReference>
<keyword evidence="3 4" id="KW-0833">Ubl conjugation pathway</keyword>
<evidence type="ECO:0000256" key="4">
    <source>
        <dbReference type="PROSITE-ProRule" id="PRU00104"/>
    </source>
</evidence>
<sequence>MLCFWGAQVREGFELVKPDQVRHGKCGLRSLCPKTAVQDMSAGRIFAGFIRDGKVSVLRLRSEDYDHDGKLKQLQLKNKIRLIVCGGDGAVLLANGGKVLIMDKSTVCKPLKGLENRQVIQIACGDHHSVALTNDGQVFVWGENSHGQLGLRKDHPGSPSAQHVQSLSGVPLAQISAGGDHSFVLSLSGVVFGWGKNSAGQLGLGDTTDRHIPTIINGLQFKKTVSISCGGEHTATLSKGGTVFTFGSGGCGQLGHKSFRDEHHPRVVAELWGSEVSQVTCGRHHTLVSVTSSKLIYSFGCGMQGQLGNGEMIKQSVPFPVDLPTECNHDYTIKIIAGENHSFALFFKELESKGKSNPSRPVLTLNDRMIDRWLSGTDPWATIKQEINTVFSSAASLNGSFLKTSCDDHYQTSEDHCGLDFDLVKSSFAKLSGNKSLISEVVKVVQQTLLPSLNPNPVGVESLRVYLLLPELIRRLKKQKTELTEALASKILQLDPDDCKVLEKYWSKLPDDWLKSLVKLFHNASAELIEQISCGEMGYDLTRRLKKFLKILQMIYQVCCSANRDIPNRDFIIHEISDLLDTLQATLDKLFLPVLGFVLSDDLEDMVKLKDYCFETINILVKFPFVADTVSKKKMFCYLQVLFQSLPDPDRIILNGNVLHINRKSVLTDTLKYLRQKTHAFRYPLQVTFIGENGVDMRGLSAEFFSLLSQSLLKWENKVLEVHESSLVWFNPDGMQANRDFYYLGVICGMALYNLHYLNIDFPLALFKKLLQQSPTLNDLEELSPVEARSLKSLLEEDEDEVVDMLFLDFTVKGKKLIPNGDQIQVTKVNRQKYVDLYVDFVFNKSVKKQFKHFSRGFFKGCPLDAWSMFHPEELQELLHGSPKYEWKELQQCASYEKCSASDELIKNFWTVFFELSEENKKKFLIFLYGTDRVPVGGFSKRSLKILLSDCPDADDRLPEAQTCFGRLILPKYSDINTLRNKLIHAISFCEVFGRG</sequence>
<evidence type="ECO:0000313" key="7">
    <source>
        <dbReference type="Ensembl" id="ENSCCRP00015051127.1"/>
    </source>
</evidence>
<dbReference type="GO" id="GO:0061630">
    <property type="term" value="F:ubiquitin protein ligase activity"/>
    <property type="evidence" value="ECO:0007669"/>
    <property type="project" value="TreeGrafter"/>
</dbReference>
<dbReference type="Proteomes" id="UP000694700">
    <property type="component" value="Unplaced"/>
</dbReference>
<evidence type="ECO:0000259" key="6">
    <source>
        <dbReference type="PROSITE" id="PS50237"/>
    </source>
</evidence>
<dbReference type="InterPro" id="IPR058923">
    <property type="entry name" value="RCC1-like_dom"/>
</dbReference>
<dbReference type="GO" id="GO:0016567">
    <property type="term" value="P:protein ubiquitination"/>
    <property type="evidence" value="ECO:0007669"/>
    <property type="project" value="TreeGrafter"/>
</dbReference>
<dbReference type="GO" id="GO:0006511">
    <property type="term" value="P:ubiquitin-dependent protein catabolic process"/>
    <property type="evidence" value="ECO:0007669"/>
    <property type="project" value="TreeGrafter"/>
</dbReference>
<evidence type="ECO:0000256" key="3">
    <source>
        <dbReference type="ARBA" id="ARBA00022786"/>
    </source>
</evidence>
<dbReference type="InterPro" id="IPR051709">
    <property type="entry name" value="Ub-ligase/GTPase-reg"/>
</dbReference>
<name>A0A8C1VF70_CYPCA</name>
<dbReference type="SUPFAM" id="SSF50985">
    <property type="entry name" value="RCC1/BLIP-II"/>
    <property type="match status" value="1"/>
</dbReference>
<dbReference type="Gene3D" id="3.30.2410.10">
    <property type="entry name" value="Hect, E3 ligase catalytic domain"/>
    <property type="match status" value="1"/>
</dbReference>
<dbReference type="SUPFAM" id="SSF56204">
    <property type="entry name" value="Hect, E3 ligase catalytic domain"/>
    <property type="match status" value="1"/>
</dbReference>
<dbReference type="PROSITE" id="PS50237">
    <property type="entry name" value="HECT"/>
    <property type="match status" value="1"/>
</dbReference>
<feature type="repeat" description="RCC1" evidence="5">
    <location>
        <begin position="189"/>
        <end position="240"/>
    </location>
</feature>
<dbReference type="CDD" id="cd00078">
    <property type="entry name" value="HECTc"/>
    <property type="match status" value="1"/>
</dbReference>
<dbReference type="GO" id="GO:0005737">
    <property type="term" value="C:cytoplasm"/>
    <property type="evidence" value="ECO:0007669"/>
    <property type="project" value="TreeGrafter"/>
</dbReference>
<evidence type="ECO:0000256" key="1">
    <source>
        <dbReference type="ARBA" id="ARBA00022679"/>
    </source>
</evidence>
<feature type="repeat" description="RCC1" evidence="5">
    <location>
        <begin position="241"/>
        <end position="292"/>
    </location>
</feature>
<dbReference type="Gene3D" id="3.90.1750.10">
    <property type="entry name" value="Hect, E3 ligase catalytic domains"/>
    <property type="match status" value="1"/>
</dbReference>
<dbReference type="Gene3D" id="3.30.2160.10">
    <property type="entry name" value="Hect, E3 ligase catalytic domain"/>
    <property type="match status" value="1"/>
</dbReference>
<dbReference type="InterPro" id="IPR000408">
    <property type="entry name" value="Reg_chr_condens"/>
</dbReference>
<proteinExistence type="predicted"/>
<dbReference type="AlphaFoldDB" id="A0A8C1VF70"/>
<evidence type="ECO:0000256" key="5">
    <source>
        <dbReference type="PROSITE-ProRule" id="PRU00235"/>
    </source>
</evidence>
<dbReference type="PROSITE" id="PS00626">
    <property type="entry name" value="RCC1_2"/>
    <property type="match status" value="3"/>
</dbReference>
<dbReference type="InterPro" id="IPR035983">
    <property type="entry name" value="Hect_E3_ubiquitin_ligase"/>
</dbReference>
<dbReference type="PANTHER" id="PTHR45622">
    <property type="entry name" value="UBIQUITIN-PROTEIN LIGASE E3A-RELATED"/>
    <property type="match status" value="1"/>
</dbReference>
<feature type="domain" description="HECT" evidence="6">
    <location>
        <begin position="677"/>
        <end position="996"/>
    </location>
</feature>
<feature type="repeat" description="RCC1" evidence="5">
    <location>
        <begin position="294"/>
        <end position="348"/>
    </location>
</feature>
<dbReference type="FunFam" id="3.30.2410.10:FF:000003">
    <property type="entry name" value="probable E3 ubiquitin-protein ligase HERC4 isoform X1"/>
    <property type="match status" value="1"/>
</dbReference>
<dbReference type="SMART" id="SM00119">
    <property type="entry name" value="HECTc"/>
    <property type="match status" value="1"/>
</dbReference>
<dbReference type="InterPro" id="IPR000569">
    <property type="entry name" value="HECT_dom"/>
</dbReference>
<keyword evidence="2" id="KW-0677">Repeat</keyword>
<dbReference type="InterPro" id="IPR009091">
    <property type="entry name" value="RCC1/BLIP-II"/>
</dbReference>
<dbReference type="Pfam" id="PF25390">
    <property type="entry name" value="WD40_RLD"/>
    <property type="match status" value="1"/>
</dbReference>
<dbReference type="PROSITE" id="PS50012">
    <property type="entry name" value="RCC1_3"/>
    <property type="match status" value="5"/>
</dbReference>
<organism evidence="7 8">
    <name type="scientific">Cyprinus carpio</name>
    <name type="common">Common carp</name>
    <dbReference type="NCBI Taxonomy" id="7962"/>
    <lineage>
        <taxon>Eukaryota</taxon>
        <taxon>Metazoa</taxon>
        <taxon>Chordata</taxon>
        <taxon>Craniata</taxon>
        <taxon>Vertebrata</taxon>
        <taxon>Euteleostomi</taxon>
        <taxon>Actinopterygii</taxon>
        <taxon>Neopterygii</taxon>
        <taxon>Teleostei</taxon>
        <taxon>Ostariophysi</taxon>
        <taxon>Cypriniformes</taxon>
        <taxon>Cyprinidae</taxon>
        <taxon>Cyprininae</taxon>
        <taxon>Cyprinus</taxon>
    </lineage>
</organism>
<keyword evidence="1" id="KW-0808">Transferase</keyword>
<dbReference type="Gene3D" id="2.130.10.30">
    <property type="entry name" value="Regulator of chromosome condensation 1/beta-lactamase-inhibitor protein II"/>
    <property type="match status" value="1"/>
</dbReference>
<dbReference type="PANTHER" id="PTHR45622:SF73">
    <property type="entry name" value="E3 UBIQUITIN-PROTEIN LIGASE HERC4-LIKE ISOFORM X1-RELATED"/>
    <property type="match status" value="1"/>
</dbReference>
<reference evidence="7" key="1">
    <citation type="submission" date="2025-08" db="UniProtKB">
        <authorList>
            <consortium name="Ensembl"/>
        </authorList>
    </citation>
    <scope>IDENTIFICATION</scope>
</reference>
<evidence type="ECO:0000256" key="2">
    <source>
        <dbReference type="ARBA" id="ARBA00022737"/>
    </source>
</evidence>
<dbReference type="Pfam" id="PF00632">
    <property type="entry name" value="HECT"/>
    <property type="match status" value="1"/>
</dbReference>
<accession>A0A8C1VF70</accession>
<feature type="repeat" description="RCC1" evidence="5">
    <location>
        <begin position="136"/>
        <end position="188"/>
    </location>
</feature>